<accession>A0A165BVJ8</accession>
<dbReference type="GeneID" id="63824349"/>
<dbReference type="EMBL" id="KV427660">
    <property type="protein sequence ID" value="KZT01730.1"/>
    <property type="molecule type" value="Genomic_DNA"/>
</dbReference>
<evidence type="ECO:0000313" key="2">
    <source>
        <dbReference type="Proteomes" id="UP000076871"/>
    </source>
</evidence>
<dbReference type="Proteomes" id="UP000076871">
    <property type="component" value="Unassembled WGS sequence"/>
</dbReference>
<reference evidence="1 2" key="1">
    <citation type="journal article" date="2016" name="Mol. Biol. Evol.">
        <title>Comparative Genomics of Early-Diverging Mushroom-Forming Fungi Provides Insights into the Origins of Lignocellulose Decay Capabilities.</title>
        <authorList>
            <person name="Nagy L.G."/>
            <person name="Riley R."/>
            <person name="Tritt A."/>
            <person name="Adam C."/>
            <person name="Daum C."/>
            <person name="Floudas D."/>
            <person name="Sun H."/>
            <person name="Yadav J.S."/>
            <person name="Pangilinan J."/>
            <person name="Larsson K.H."/>
            <person name="Matsuura K."/>
            <person name="Barry K."/>
            <person name="Labutti K."/>
            <person name="Kuo R."/>
            <person name="Ohm R.A."/>
            <person name="Bhattacharya S.S."/>
            <person name="Shirouzu T."/>
            <person name="Yoshinaga Y."/>
            <person name="Martin F.M."/>
            <person name="Grigoriev I.V."/>
            <person name="Hibbett D.S."/>
        </authorList>
    </citation>
    <scope>NUCLEOTIDE SEQUENCE [LARGE SCALE GENOMIC DNA]</scope>
    <source>
        <strain evidence="1 2">93-53</strain>
    </source>
</reference>
<protein>
    <submittedName>
        <fullName evidence="1">Uncharacterized protein</fullName>
    </submittedName>
</protein>
<sequence length="408" mass="44424">MTFLRGGCMSIVACYAVMQMLLHNSFASFKFAKCTECDVHSDPSHPDGVAAKSFVLPSEAGEYSNAKQVTCCAQPLAPGKPQAPTQDRGLHILPLQAPSFEHKYGTGEHAFKAAICWEDSAHSLGGGGQYRSTLIFSITRCVFLDSMTGFADDGVLVHFSGTGGRGKAEAYEDTVSALLLRGMDMSARSTQKLNLMLHGWRRWTDRDWTLAGEKVRASPPSQCNGSRRRATVSTAGEQVCRRDHRGLSEGCSKGLTTSQVGEDVEFVLEHLNIVGGFAASPFLSLAVAGHLPNGRGRCSRVGHMNYISLQLLRKDVHGALYRSIETSVAIATILPPKSHREELQGHQERPRRVRSPTSFFILVDRPLTPIGTLSRSELSSSAPNRGEAICVPDVLRSHLSAWNDVFIT</sequence>
<organism evidence="1 2">
    <name type="scientific">Laetiporus sulphureus 93-53</name>
    <dbReference type="NCBI Taxonomy" id="1314785"/>
    <lineage>
        <taxon>Eukaryota</taxon>
        <taxon>Fungi</taxon>
        <taxon>Dikarya</taxon>
        <taxon>Basidiomycota</taxon>
        <taxon>Agaricomycotina</taxon>
        <taxon>Agaricomycetes</taxon>
        <taxon>Polyporales</taxon>
        <taxon>Laetiporus</taxon>
    </lineage>
</organism>
<dbReference type="InParanoid" id="A0A165BVJ8"/>
<dbReference type="RefSeq" id="XP_040759470.1">
    <property type="nucleotide sequence ID" value="XM_040907320.1"/>
</dbReference>
<gene>
    <name evidence="1" type="ORF">LAESUDRAFT_717313</name>
</gene>
<evidence type="ECO:0000313" key="1">
    <source>
        <dbReference type="EMBL" id="KZT01730.1"/>
    </source>
</evidence>
<proteinExistence type="predicted"/>
<dbReference type="AlphaFoldDB" id="A0A165BVJ8"/>
<keyword evidence="2" id="KW-1185">Reference proteome</keyword>
<name>A0A165BVJ8_9APHY</name>